<feature type="region of interest" description="Disordered" evidence="1">
    <location>
        <begin position="109"/>
        <end position="167"/>
    </location>
</feature>
<evidence type="ECO:0000313" key="4">
    <source>
        <dbReference type="Proteomes" id="UP000799440"/>
    </source>
</evidence>
<evidence type="ECO:0000313" key="3">
    <source>
        <dbReference type="EMBL" id="KAF2750613.1"/>
    </source>
</evidence>
<protein>
    <recommendedName>
        <fullName evidence="5">Extracellular membrane protein CFEM domain-containing protein</fullName>
    </recommendedName>
</protein>
<evidence type="ECO:0000256" key="1">
    <source>
        <dbReference type="SAM" id="MobiDB-lite"/>
    </source>
</evidence>
<keyword evidence="4" id="KW-1185">Reference proteome</keyword>
<feature type="signal peptide" evidence="2">
    <location>
        <begin position="1"/>
        <end position="16"/>
    </location>
</feature>
<name>A0A6A6VKG1_9PLEO</name>
<dbReference type="Proteomes" id="UP000799440">
    <property type="component" value="Unassembled WGS sequence"/>
</dbReference>
<dbReference type="OrthoDB" id="5597238at2759"/>
<evidence type="ECO:0000256" key="2">
    <source>
        <dbReference type="SAM" id="SignalP"/>
    </source>
</evidence>
<organism evidence="3 4">
    <name type="scientific">Sporormia fimetaria CBS 119925</name>
    <dbReference type="NCBI Taxonomy" id="1340428"/>
    <lineage>
        <taxon>Eukaryota</taxon>
        <taxon>Fungi</taxon>
        <taxon>Dikarya</taxon>
        <taxon>Ascomycota</taxon>
        <taxon>Pezizomycotina</taxon>
        <taxon>Dothideomycetes</taxon>
        <taxon>Pleosporomycetidae</taxon>
        <taxon>Pleosporales</taxon>
        <taxon>Sporormiaceae</taxon>
        <taxon>Sporormia</taxon>
    </lineage>
</organism>
<accession>A0A6A6VKG1</accession>
<feature type="chain" id="PRO_5025358182" description="Extracellular membrane protein CFEM domain-containing protein" evidence="2">
    <location>
        <begin position="17"/>
        <end position="189"/>
    </location>
</feature>
<proteinExistence type="predicted"/>
<gene>
    <name evidence="3" type="ORF">M011DRAFT_464417</name>
</gene>
<reference evidence="3" key="1">
    <citation type="journal article" date="2020" name="Stud. Mycol.">
        <title>101 Dothideomycetes genomes: a test case for predicting lifestyles and emergence of pathogens.</title>
        <authorList>
            <person name="Haridas S."/>
            <person name="Albert R."/>
            <person name="Binder M."/>
            <person name="Bloem J."/>
            <person name="Labutti K."/>
            <person name="Salamov A."/>
            <person name="Andreopoulos B."/>
            <person name="Baker S."/>
            <person name="Barry K."/>
            <person name="Bills G."/>
            <person name="Bluhm B."/>
            <person name="Cannon C."/>
            <person name="Castanera R."/>
            <person name="Culley D."/>
            <person name="Daum C."/>
            <person name="Ezra D."/>
            <person name="Gonzalez J."/>
            <person name="Henrissat B."/>
            <person name="Kuo A."/>
            <person name="Liang C."/>
            <person name="Lipzen A."/>
            <person name="Lutzoni F."/>
            <person name="Magnuson J."/>
            <person name="Mondo S."/>
            <person name="Nolan M."/>
            <person name="Ohm R."/>
            <person name="Pangilinan J."/>
            <person name="Park H.-J."/>
            <person name="Ramirez L."/>
            <person name="Alfaro M."/>
            <person name="Sun H."/>
            <person name="Tritt A."/>
            <person name="Yoshinaga Y."/>
            <person name="Zwiers L.-H."/>
            <person name="Turgeon B."/>
            <person name="Goodwin S."/>
            <person name="Spatafora J."/>
            <person name="Crous P."/>
            <person name="Grigoriev I."/>
        </authorList>
    </citation>
    <scope>NUCLEOTIDE SEQUENCE</scope>
    <source>
        <strain evidence="3">CBS 119925</strain>
    </source>
</reference>
<evidence type="ECO:0008006" key="5">
    <source>
        <dbReference type="Google" id="ProtNLM"/>
    </source>
</evidence>
<dbReference type="EMBL" id="MU006563">
    <property type="protein sequence ID" value="KAF2750613.1"/>
    <property type="molecule type" value="Genomic_DNA"/>
</dbReference>
<sequence>MKYSAVILSLALSAFAMPQEQASTITESAAAPSHSFTPQELCSQKCDDSDVTCKAECFGVARPNESQVNETTKCAMECDQGSGSPEDTEAYAKCQADCFARLFPSSQTLQAPGGQASDAPSGTANPDGTAAPTGTDAEATGSPSEGEGEGEGEATGSPSTAEPSGAASANTVKLAGVGLAGLALAVFGL</sequence>
<keyword evidence="2" id="KW-0732">Signal</keyword>
<dbReference type="AlphaFoldDB" id="A0A6A6VKG1"/>